<dbReference type="InterPro" id="IPR051299">
    <property type="entry name" value="AB_hydrolase_lip/est"/>
</dbReference>
<dbReference type="AlphaFoldDB" id="A0A6A6HVK0"/>
<dbReference type="Proteomes" id="UP000800094">
    <property type="component" value="Unassembled WGS sequence"/>
</dbReference>
<dbReference type="OrthoDB" id="426718at2759"/>
<dbReference type="GO" id="GO:0016787">
    <property type="term" value="F:hydrolase activity"/>
    <property type="evidence" value="ECO:0007669"/>
    <property type="project" value="UniProtKB-KW"/>
</dbReference>
<dbReference type="CDD" id="cd00519">
    <property type="entry name" value="Lipase_3"/>
    <property type="match status" value="1"/>
</dbReference>
<dbReference type="InterPro" id="IPR002921">
    <property type="entry name" value="Fungal_lipase-type"/>
</dbReference>
<dbReference type="PANTHER" id="PTHR46640">
    <property type="entry name" value="TRIACYLGLYCEROL LIPASE, PUTATIVE (AFU_ORTHOLOGUE AFUA_6G06510)-RELATED"/>
    <property type="match status" value="1"/>
</dbReference>
<dbReference type="SUPFAM" id="SSF53474">
    <property type="entry name" value="alpha/beta-Hydrolases"/>
    <property type="match status" value="1"/>
</dbReference>
<keyword evidence="6" id="KW-1185">Reference proteome</keyword>
<dbReference type="GO" id="GO:0006629">
    <property type="term" value="P:lipid metabolic process"/>
    <property type="evidence" value="ECO:0007669"/>
    <property type="project" value="InterPro"/>
</dbReference>
<proteinExistence type="predicted"/>
<feature type="domain" description="Fungal lipase-type" evidence="4">
    <location>
        <begin position="85"/>
        <end position="220"/>
    </location>
</feature>
<feature type="compositionally biased region" description="Acidic residues" evidence="3">
    <location>
        <begin position="327"/>
        <end position="338"/>
    </location>
</feature>
<organism evidence="5 6">
    <name type="scientific">Trematosphaeria pertusa</name>
    <dbReference type="NCBI Taxonomy" id="390896"/>
    <lineage>
        <taxon>Eukaryota</taxon>
        <taxon>Fungi</taxon>
        <taxon>Dikarya</taxon>
        <taxon>Ascomycota</taxon>
        <taxon>Pezizomycotina</taxon>
        <taxon>Dothideomycetes</taxon>
        <taxon>Pleosporomycetidae</taxon>
        <taxon>Pleosporales</taxon>
        <taxon>Massarineae</taxon>
        <taxon>Trematosphaeriaceae</taxon>
        <taxon>Trematosphaeria</taxon>
    </lineage>
</organism>
<name>A0A6A6HVK0_9PLEO</name>
<dbReference type="Pfam" id="PF01764">
    <property type="entry name" value="Lipase_3"/>
    <property type="match status" value="1"/>
</dbReference>
<gene>
    <name evidence="5" type="ORF">BU26DRAFT_494668</name>
</gene>
<evidence type="ECO:0000256" key="2">
    <source>
        <dbReference type="ARBA" id="ARBA00022801"/>
    </source>
</evidence>
<evidence type="ECO:0000259" key="4">
    <source>
        <dbReference type="Pfam" id="PF01764"/>
    </source>
</evidence>
<evidence type="ECO:0000313" key="6">
    <source>
        <dbReference type="Proteomes" id="UP000800094"/>
    </source>
</evidence>
<dbReference type="Gene3D" id="3.40.50.1820">
    <property type="entry name" value="alpha/beta hydrolase"/>
    <property type="match status" value="1"/>
</dbReference>
<evidence type="ECO:0000256" key="3">
    <source>
        <dbReference type="SAM" id="MobiDB-lite"/>
    </source>
</evidence>
<dbReference type="PANTHER" id="PTHR46640:SF1">
    <property type="entry name" value="FUNGAL LIPASE-LIKE DOMAIN-CONTAINING PROTEIN-RELATED"/>
    <property type="match status" value="1"/>
</dbReference>
<dbReference type="RefSeq" id="XP_033677228.1">
    <property type="nucleotide sequence ID" value="XM_033826193.1"/>
</dbReference>
<dbReference type="GeneID" id="54579523"/>
<protein>
    <submittedName>
        <fullName evidence="5">Alpha/beta-hydrolase</fullName>
    </submittedName>
</protein>
<keyword evidence="1" id="KW-0732">Signal</keyword>
<reference evidence="5" key="1">
    <citation type="journal article" date="2020" name="Stud. Mycol.">
        <title>101 Dothideomycetes genomes: a test case for predicting lifestyles and emergence of pathogens.</title>
        <authorList>
            <person name="Haridas S."/>
            <person name="Albert R."/>
            <person name="Binder M."/>
            <person name="Bloem J."/>
            <person name="Labutti K."/>
            <person name="Salamov A."/>
            <person name="Andreopoulos B."/>
            <person name="Baker S."/>
            <person name="Barry K."/>
            <person name="Bills G."/>
            <person name="Bluhm B."/>
            <person name="Cannon C."/>
            <person name="Castanera R."/>
            <person name="Culley D."/>
            <person name="Daum C."/>
            <person name="Ezra D."/>
            <person name="Gonzalez J."/>
            <person name="Henrissat B."/>
            <person name="Kuo A."/>
            <person name="Liang C."/>
            <person name="Lipzen A."/>
            <person name="Lutzoni F."/>
            <person name="Magnuson J."/>
            <person name="Mondo S."/>
            <person name="Nolan M."/>
            <person name="Ohm R."/>
            <person name="Pangilinan J."/>
            <person name="Park H.-J."/>
            <person name="Ramirez L."/>
            <person name="Alfaro M."/>
            <person name="Sun H."/>
            <person name="Tritt A."/>
            <person name="Yoshinaga Y."/>
            <person name="Zwiers L.-H."/>
            <person name="Turgeon B."/>
            <person name="Goodwin S."/>
            <person name="Spatafora J."/>
            <person name="Crous P."/>
            <person name="Grigoriev I."/>
        </authorList>
    </citation>
    <scope>NUCLEOTIDE SEQUENCE</scope>
    <source>
        <strain evidence="5">CBS 122368</strain>
    </source>
</reference>
<dbReference type="InterPro" id="IPR029058">
    <property type="entry name" value="AB_hydrolase_fold"/>
</dbReference>
<sequence length="379" mass="39059">MRFSYYKTAYFSLYAAGRLAAAQKLPVSQDLFNKFVRYAAFSAAAYADDCPTPPNNATITTRLDNAETNAQGVILRDAAANEIIVDFRGTSNIQDFAIDMMQDLVPFEAPGVSGCDGCMTHEGFLKQWNSIANEAISAVQTELAATPNAAVTLTGHSLGGSLASLATASFLGSGINVTTYTFGQPRTGNQAFADYVDSVAPNGVMFRVTHANDGVPQTVPRSEGYQHHATEYWQQDAATAEGTFECQGQEPEDCNNSVPGIGLGANGIGINVAHLTYMGMSTGNPLDAGAAACGGKPPGLIGVIGGLLGLRGGDGKSAASIFQDALAESEGEDADGDGDVARKQAEGGEGGSVETSAAGRVEGGLVAVGMVVFGAVVFV</sequence>
<evidence type="ECO:0000256" key="1">
    <source>
        <dbReference type="ARBA" id="ARBA00022729"/>
    </source>
</evidence>
<accession>A0A6A6HVK0</accession>
<evidence type="ECO:0000313" key="5">
    <source>
        <dbReference type="EMBL" id="KAF2242224.1"/>
    </source>
</evidence>
<dbReference type="EMBL" id="ML987208">
    <property type="protein sequence ID" value="KAF2242224.1"/>
    <property type="molecule type" value="Genomic_DNA"/>
</dbReference>
<feature type="region of interest" description="Disordered" evidence="3">
    <location>
        <begin position="327"/>
        <end position="356"/>
    </location>
</feature>
<keyword evidence="2 5" id="KW-0378">Hydrolase</keyword>